<comment type="subcellular location">
    <subcellularLocation>
        <location evidence="1">Cell membrane</location>
        <topology evidence="1">Multi-pass membrane protein</topology>
    </subcellularLocation>
</comment>
<organism evidence="9 10">
    <name type="scientific">Niastella koreensis</name>
    <dbReference type="NCBI Taxonomy" id="354356"/>
    <lineage>
        <taxon>Bacteria</taxon>
        <taxon>Pseudomonadati</taxon>
        <taxon>Bacteroidota</taxon>
        <taxon>Chitinophagia</taxon>
        <taxon>Chitinophagales</taxon>
        <taxon>Chitinophagaceae</taxon>
        <taxon>Niastella</taxon>
    </lineage>
</organism>
<keyword evidence="5 6" id="KW-0472">Membrane</keyword>
<dbReference type="RefSeq" id="WP_014217766.1">
    <property type="nucleotide sequence ID" value="NZ_LWBO01000077.1"/>
</dbReference>
<dbReference type="InterPro" id="IPR050250">
    <property type="entry name" value="Macrolide_Exporter_MacB"/>
</dbReference>
<feature type="transmembrane region" description="Helical" evidence="6">
    <location>
        <begin position="289"/>
        <end position="310"/>
    </location>
</feature>
<dbReference type="InterPro" id="IPR025857">
    <property type="entry name" value="MacB_PCD"/>
</dbReference>
<comment type="caution">
    <text evidence="9">The sequence shown here is derived from an EMBL/GenBank/DDBJ whole genome shotgun (WGS) entry which is preliminary data.</text>
</comment>
<evidence type="ECO:0000256" key="3">
    <source>
        <dbReference type="ARBA" id="ARBA00022692"/>
    </source>
</evidence>
<dbReference type="InterPro" id="IPR003838">
    <property type="entry name" value="ABC3_permease_C"/>
</dbReference>
<evidence type="ECO:0000259" key="8">
    <source>
        <dbReference type="Pfam" id="PF12704"/>
    </source>
</evidence>
<keyword evidence="4 6" id="KW-1133">Transmembrane helix</keyword>
<dbReference type="Pfam" id="PF02687">
    <property type="entry name" value="FtsX"/>
    <property type="match status" value="2"/>
</dbReference>
<gene>
    <name evidence="9" type="ORF">A4D02_15600</name>
</gene>
<feature type="transmembrane region" description="Helical" evidence="6">
    <location>
        <begin position="382"/>
        <end position="406"/>
    </location>
</feature>
<evidence type="ECO:0000313" key="10">
    <source>
        <dbReference type="Proteomes" id="UP000192277"/>
    </source>
</evidence>
<reference evidence="9 10" key="1">
    <citation type="submission" date="2016-04" db="EMBL/GenBank/DDBJ databases">
        <authorList>
            <person name="Chen L."/>
            <person name="Zhuang W."/>
            <person name="Wang G."/>
        </authorList>
    </citation>
    <scope>NUCLEOTIDE SEQUENCE [LARGE SCALE GENOMIC DNA]</scope>
    <source>
        <strain evidence="10">GR20</strain>
    </source>
</reference>
<dbReference type="Proteomes" id="UP000192277">
    <property type="component" value="Unassembled WGS sequence"/>
</dbReference>
<protein>
    <submittedName>
        <fullName evidence="9">ABC transporter permease</fullName>
    </submittedName>
</protein>
<evidence type="ECO:0000256" key="4">
    <source>
        <dbReference type="ARBA" id="ARBA00022989"/>
    </source>
</evidence>
<sequence length="803" mass="89978">MFRHYFQIAWRNLMKRKFYTLINVTGLAIGMTCCLLISVYLYHENSYDRYHTKRDRIYRVVQTFRHVEPGAKLAAATPQDYQVWGCAPLGPALQADFPEIEKVVQFMSPNSFLLQNGDKRVQQDNVLFMDSTAFDVFSWKMIYGNPHTALTAPFSIVLTRSVAQKFFGNKNPVGQPLKVDNQTNVMVTGVMEDLPPNSQFTFNGLMSMTTMHKFREEVFGWWGYVDFYTYLLLKENTDIKSLQAKADQFVKRRNPDDKGYAIKFEKMTDAYLHSLATRQPGPTGSMLNVYLFLCIAIFIMLIACINFMNLSTARSLERAKEVGVRKVLGVRPMSLMWQFLFESILLSLAAAVIAIVLAKPGIALIEKLSGKEIAYVNFFNPWLFIAMAGFAVVVGIGAGIYPAWFLSGFRAITVLKGKFNPASGSVSLRKALVVFQFTLSIALIAGTIIVFNQLKYVNRHDLGFQKDQMLIINFEGDNKVQKNIEAIKKAIADQPGVVAVAASRAVPGEFLPNAGTGIQAPDGQIAFQGPLIYEIDFDFIPVYHIPLIAGRAYERSHLTDSAQGMIINEAAAKLFGYTNPADAVGKKFEQWGRKGYIVGVVKDFNFRSLHQAVEPLTLRYGYPNDLNRISVAIKGENIPATLAHIKTTWDNMAPQRPFMYHFLDESFNEQYQADQHFGQLFTFFSCLAICIACLGLLGLSTFMAQQRVKEIGVRKVLGSSVSGIVVLLSKDFIKLVLLAIMIAVPLCTWAMNEWLKDFAYRVSIGPIVFIEAGIITVGVALLTIAWQSVKAARVNPVQSLRNE</sequence>
<evidence type="ECO:0000256" key="5">
    <source>
        <dbReference type="ARBA" id="ARBA00023136"/>
    </source>
</evidence>
<feature type="domain" description="ABC3 transporter permease C-terminal" evidence="7">
    <location>
        <begin position="683"/>
        <end position="796"/>
    </location>
</feature>
<feature type="transmembrane region" description="Helical" evidence="6">
    <location>
        <begin position="21"/>
        <end position="42"/>
    </location>
</feature>
<evidence type="ECO:0000256" key="1">
    <source>
        <dbReference type="ARBA" id="ARBA00004651"/>
    </source>
</evidence>
<keyword evidence="10" id="KW-1185">Reference proteome</keyword>
<dbReference type="PANTHER" id="PTHR30572:SF18">
    <property type="entry name" value="ABC-TYPE MACROLIDE FAMILY EXPORT SYSTEM PERMEASE COMPONENT 2"/>
    <property type="match status" value="1"/>
</dbReference>
<feature type="transmembrane region" description="Helical" evidence="6">
    <location>
        <begin position="763"/>
        <end position="786"/>
    </location>
</feature>
<evidence type="ECO:0000259" key="7">
    <source>
        <dbReference type="Pfam" id="PF02687"/>
    </source>
</evidence>
<dbReference type="EMBL" id="LWBO01000077">
    <property type="protein sequence ID" value="OQP40341.1"/>
    <property type="molecule type" value="Genomic_DNA"/>
</dbReference>
<dbReference type="PANTHER" id="PTHR30572">
    <property type="entry name" value="MEMBRANE COMPONENT OF TRANSPORTER-RELATED"/>
    <property type="match status" value="1"/>
</dbReference>
<feature type="transmembrane region" description="Helical" evidence="6">
    <location>
        <begin position="732"/>
        <end position="751"/>
    </location>
</feature>
<name>A0ABX3NNM6_9BACT</name>
<proteinExistence type="predicted"/>
<keyword evidence="2" id="KW-1003">Cell membrane</keyword>
<evidence type="ECO:0000313" key="9">
    <source>
        <dbReference type="EMBL" id="OQP40341.1"/>
    </source>
</evidence>
<evidence type="ECO:0000256" key="6">
    <source>
        <dbReference type="SAM" id="Phobius"/>
    </source>
</evidence>
<feature type="domain" description="ABC3 transporter permease C-terminal" evidence="7">
    <location>
        <begin position="294"/>
        <end position="407"/>
    </location>
</feature>
<feature type="transmembrane region" description="Helical" evidence="6">
    <location>
        <begin position="339"/>
        <end position="362"/>
    </location>
</feature>
<dbReference type="Pfam" id="PF12704">
    <property type="entry name" value="MacB_PCD"/>
    <property type="match status" value="2"/>
</dbReference>
<feature type="domain" description="MacB-like periplasmic core" evidence="8">
    <location>
        <begin position="20"/>
        <end position="248"/>
    </location>
</feature>
<feature type="domain" description="MacB-like periplasmic core" evidence="8">
    <location>
        <begin position="438"/>
        <end position="643"/>
    </location>
</feature>
<evidence type="ECO:0000256" key="2">
    <source>
        <dbReference type="ARBA" id="ARBA00022475"/>
    </source>
</evidence>
<accession>A0ABX3NNM6</accession>
<feature type="transmembrane region" description="Helical" evidence="6">
    <location>
        <begin position="427"/>
        <end position="451"/>
    </location>
</feature>
<keyword evidence="3 6" id="KW-0812">Transmembrane</keyword>
<feature type="transmembrane region" description="Helical" evidence="6">
    <location>
        <begin position="680"/>
        <end position="704"/>
    </location>
</feature>